<reference evidence="3 4" key="1">
    <citation type="journal article" date="2018" name="Evol. Lett.">
        <title>Horizontal gene cluster transfer increased hallucinogenic mushroom diversity.</title>
        <authorList>
            <person name="Reynolds H.T."/>
            <person name="Vijayakumar V."/>
            <person name="Gluck-Thaler E."/>
            <person name="Korotkin H.B."/>
            <person name="Matheny P.B."/>
            <person name="Slot J.C."/>
        </authorList>
    </citation>
    <scope>NUCLEOTIDE SEQUENCE [LARGE SCALE GENOMIC DNA]</scope>
    <source>
        <strain evidence="3 4">SRW20</strain>
    </source>
</reference>
<dbReference type="EMBL" id="NHYE01005644">
    <property type="protein sequence ID" value="PPQ65845.1"/>
    <property type="molecule type" value="Genomic_DNA"/>
</dbReference>
<evidence type="ECO:0000256" key="1">
    <source>
        <dbReference type="SAM" id="MobiDB-lite"/>
    </source>
</evidence>
<gene>
    <name evidence="3" type="ORF">CVT26_000779</name>
</gene>
<protein>
    <submittedName>
        <fullName evidence="3">Uncharacterized protein</fullName>
    </submittedName>
</protein>
<sequence>MSSSSSSAAPVASSALSQDIHSPATSSNLYLVTFLATLFLLLFVSCAIVLRSYIMRRRYQRRLDDAMAGGLLLAPRAPGSKRKRFGTKPKLFDAWLADGGVTWDHIKPLAAQPVFVKRKYKDAPAKQNAIIPDAQVEQDLEDLIANGIRPTSNRASRSTTGGMNQSTSFHSRLRNFLRLSRRHDPDDFADAEPEIGLPDNELLNNGNSASPMVPIPTGGYKVRVEMLQVAVLIAMPSQRRTIHKNALLDQKNDIEEEDDDDEETPLPELLLGTTRVHYRQPKSGKEATLPVTPKAPLSPGAAARAALRQSMGILPEEEEPLSPRFR</sequence>
<comment type="caution">
    <text evidence="3">The sequence shown here is derived from an EMBL/GenBank/DDBJ whole genome shotgun (WGS) entry which is preliminary data.</text>
</comment>
<keyword evidence="2" id="KW-0812">Transmembrane</keyword>
<dbReference type="AlphaFoldDB" id="A0A409VHZ5"/>
<feature type="transmembrane region" description="Helical" evidence="2">
    <location>
        <begin position="27"/>
        <end position="54"/>
    </location>
</feature>
<keyword evidence="4" id="KW-1185">Reference proteome</keyword>
<name>A0A409VHZ5_9AGAR</name>
<evidence type="ECO:0000313" key="4">
    <source>
        <dbReference type="Proteomes" id="UP000284706"/>
    </source>
</evidence>
<dbReference type="OrthoDB" id="3256943at2759"/>
<keyword evidence="2" id="KW-0472">Membrane</keyword>
<accession>A0A409VHZ5</accession>
<evidence type="ECO:0000256" key="2">
    <source>
        <dbReference type="SAM" id="Phobius"/>
    </source>
</evidence>
<dbReference type="Proteomes" id="UP000284706">
    <property type="component" value="Unassembled WGS sequence"/>
</dbReference>
<evidence type="ECO:0000313" key="3">
    <source>
        <dbReference type="EMBL" id="PPQ65845.1"/>
    </source>
</evidence>
<dbReference type="InParanoid" id="A0A409VHZ5"/>
<feature type="region of interest" description="Disordered" evidence="1">
    <location>
        <begin position="280"/>
        <end position="326"/>
    </location>
</feature>
<proteinExistence type="predicted"/>
<keyword evidence="2" id="KW-1133">Transmembrane helix</keyword>
<feature type="compositionally biased region" description="Low complexity" evidence="1">
    <location>
        <begin position="295"/>
        <end position="308"/>
    </location>
</feature>
<organism evidence="3 4">
    <name type="scientific">Gymnopilus dilepis</name>
    <dbReference type="NCBI Taxonomy" id="231916"/>
    <lineage>
        <taxon>Eukaryota</taxon>
        <taxon>Fungi</taxon>
        <taxon>Dikarya</taxon>
        <taxon>Basidiomycota</taxon>
        <taxon>Agaricomycotina</taxon>
        <taxon>Agaricomycetes</taxon>
        <taxon>Agaricomycetidae</taxon>
        <taxon>Agaricales</taxon>
        <taxon>Agaricineae</taxon>
        <taxon>Hymenogastraceae</taxon>
        <taxon>Gymnopilus</taxon>
    </lineage>
</organism>